<dbReference type="Proteomes" id="UP000547209">
    <property type="component" value="Unassembled WGS sequence"/>
</dbReference>
<comment type="caution">
    <text evidence="1">The sequence shown here is derived from an EMBL/GenBank/DDBJ whole genome shotgun (WGS) entry which is preliminary data.</text>
</comment>
<dbReference type="RefSeq" id="WP_185141327.1">
    <property type="nucleotide sequence ID" value="NZ_JACJVP010000005.1"/>
</dbReference>
<evidence type="ECO:0000313" key="1">
    <source>
        <dbReference type="EMBL" id="MBB6669884.1"/>
    </source>
</evidence>
<organism evidence="1 2">
    <name type="scientific">Cohnella nanjingensis</name>
    <dbReference type="NCBI Taxonomy" id="1387779"/>
    <lineage>
        <taxon>Bacteria</taxon>
        <taxon>Bacillati</taxon>
        <taxon>Bacillota</taxon>
        <taxon>Bacilli</taxon>
        <taxon>Bacillales</taxon>
        <taxon>Paenibacillaceae</taxon>
        <taxon>Cohnella</taxon>
    </lineage>
</organism>
<dbReference type="AlphaFoldDB" id="A0A7X0RLS7"/>
<protein>
    <submittedName>
        <fullName evidence="1">Uncharacterized protein</fullName>
    </submittedName>
</protein>
<reference evidence="1 2" key="1">
    <citation type="submission" date="2020-08" db="EMBL/GenBank/DDBJ databases">
        <title>Cohnella phylogeny.</title>
        <authorList>
            <person name="Dunlap C."/>
        </authorList>
    </citation>
    <scope>NUCLEOTIDE SEQUENCE [LARGE SCALE GENOMIC DNA]</scope>
    <source>
        <strain evidence="1 2">DSM 28246</strain>
    </source>
</reference>
<keyword evidence="2" id="KW-1185">Reference proteome</keyword>
<sequence length="78" mass="8604">MEKPLNRLPRSPQGKDLQWPLHGRIAVPPGQSFGCSITGSAGTPGVGLTLTATLDLLRREVKRWRPFPLTLTWQACII</sequence>
<name>A0A7X0RLS7_9BACL</name>
<dbReference type="EMBL" id="JACJVP010000005">
    <property type="protein sequence ID" value="MBB6669884.1"/>
    <property type="molecule type" value="Genomic_DNA"/>
</dbReference>
<gene>
    <name evidence="1" type="ORF">H7C19_04190</name>
</gene>
<proteinExistence type="predicted"/>
<evidence type="ECO:0000313" key="2">
    <source>
        <dbReference type="Proteomes" id="UP000547209"/>
    </source>
</evidence>
<accession>A0A7X0RLS7</accession>